<protein>
    <recommendedName>
        <fullName evidence="2">Nucleotide-diphospho-sugar transferase domain-containing protein</fullName>
    </recommendedName>
</protein>
<dbReference type="AlphaFoldDB" id="A0A210PV86"/>
<dbReference type="InterPro" id="IPR052636">
    <property type="entry name" value="UDP-D-xylose:L-fucose_XylT"/>
</dbReference>
<dbReference type="GO" id="GO:0016757">
    <property type="term" value="F:glycosyltransferase activity"/>
    <property type="evidence" value="ECO:0007669"/>
    <property type="project" value="TreeGrafter"/>
</dbReference>
<keyword evidence="1" id="KW-1133">Transmembrane helix</keyword>
<gene>
    <name evidence="3" type="ORF">KP79_PYT16132</name>
</gene>
<dbReference type="PANTHER" id="PTHR47032">
    <property type="entry name" value="UDP-D-XYLOSE:L-FUCOSE ALPHA-1,3-D-XYLOSYLTRANSFERASE-RELATED"/>
    <property type="match status" value="1"/>
</dbReference>
<comment type="caution">
    <text evidence="3">The sequence shown here is derived from an EMBL/GenBank/DDBJ whole genome shotgun (WGS) entry which is preliminary data.</text>
</comment>
<dbReference type="PANTHER" id="PTHR47032:SF1">
    <property type="entry name" value="UDP-D-XYLOSE:L-FUCOSE ALPHA-1,3-D-XYLOSYLTRANSFERASE-RELATED"/>
    <property type="match status" value="1"/>
</dbReference>
<keyword evidence="4" id="KW-1185">Reference proteome</keyword>
<organism evidence="3 4">
    <name type="scientific">Mizuhopecten yessoensis</name>
    <name type="common">Japanese scallop</name>
    <name type="synonym">Patinopecten yessoensis</name>
    <dbReference type="NCBI Taxonomy" id="6573"/>
    <lineage>
        <taxon>Eukaryota</taxon>
        <taxon>Metazoa</taxon>
        <taxon>Spiralia</taxon>
        <taxon>Lophotrochozoa</taxon>
        <taxon>Mollusca</taxon>
        <taxon>Bivalvia</taxon>
        <taxon>Autobranchia</taxon>
        <taxon>Pteriomorphia</taxon>
        <taxon>Pectinida</taxon>
        <taxon>Pectinoidea</taxon>
        <taxon>Pectinidae</taxon>
        <taxon>Mizuhopecten</taxon>
    </lineage>
</organism>
<keyword evidence="1" id="KW-0472">Membrane</keyword>
<evidence type="ECO:0000259" key="2">
    <source>
        <dbReference type="Pfam" id="PF03407"/>
    </source>
</evidence>
<name>A0A210PV86_MIZYE</name>
<dbReference type="Proteomes" id="UP000242188">
    <property type="component" value="Unassembled WGS sequence"/>
</dbReference>
<dbReference type="GO" id="GO:0005794">
    <property type="term" value="C:Golgi apparatus"/>
    <property type="evidence" value="ECO:0007669"/>
    <property type="project" value="TreeGrafter"/>
</dbReference>
<sequence length="346" mass="39876">MRMMKKFVLVPLVFTIAVVCPLLIYFKADRSVTSNDNEMKRDSLHGNTNIIIESNPETVINQDSGILSVVEMGKRIHSTTNDTVLVTLINDAYMSFTYSWLCNTKYMDIHKQVLFITTDTVSRDKLHKDWPEVSAVTLSGLSLSGDQVYSHAGYVRLMVRRTEALLAMLNANLEIFLFEVDCLWIRNPLPVLKKTAKQYDILVTPVSERPGIIAGGFLFMRPTTAMKVTWRALVDKLYNLDTRLKKLPPNQVISEGDNDQQFLSALIMSRYKGIQYKMLTLQVYPDGKWYSYPESKQKQLDPDIINNNWALGNKVKIDRAKKWHHWFIKEDNVTCDMDEVRKIVKN</sequence>
<dbReference type="OrthoDB" id="1712432at2759"/>
<feature type="transmembrane region" description="Helical" evidence="1">
    <location>
        <begin position="7"/>
        <end position="26"/>
    </location>
</feature>
<evidence type="ECO:0000313" key="4">
    <source>
        <dbReference type="Proteomes" id="UP000242188"/>
    </source>
</evidence>
<dbReference type="InterPro" id="IPR005069">
    <property type="entry name" value="Nucl-diP-sugar_transferase"/>
</dbReference>
<dbReference type="Pfam" id="PF03407">
    <property type="entry name" value="Nucleotid_trans"/>
    <property type="match status" value="1"/>
</dbReference>
<dbReference type="EMBL" id="NEDP02005467">
    <property type="protein sequence ID" value="OWF40399.1"/>
    <property type="molecule type" value="Genomic_DNA"/>
</dbReference>
<feature type="domain" description="Nucleotide-diphospho-sugar transferase" evidence="2">
    <location>
        <begin position="109"/>
        <end position="319"/>
    </location>
</feature>
<proteinExistence type="predicted"/>
<keyword evidence="1" id="KW-0812">Transmembrane</keyword>
<evidence type="ECO:0000256" key="1">
    <source>
        <dbReference type="SAM" id="Phobius"/>
    </source>
</evidence>
<reference evidence="3 4" key="1">
    <citation type="journal article" date="2017" name="Nat. Ecol. Evol.">
        <title>Scallop genome provides insights into evolution of bilaterian karyotype and development.</title>
        <authorList>
            <person name="Wang S."/>
            <person name="Zhang J."/>
            <person name="Jiao W."/>
            <person name="Li J."/>
            <person name="Xun X."/>
            <person name="Sun Y."/>
            <person name="Guo X."/>
            <person name="Huan P."/>
            <person name="Dong B."/>
            <person name="Zhang L."/>
            <person name="Hu X."/>
            <person name="Sun X."/>
            <person name="Wang J."/>
            <person name="Zhao C."/>
            <person name="Wang Y."/>
            <person name="Wang D."/>
            <person name="Huang X."/>
            <person name="Wang R."/>
            <person name="Lv J."/>
            <person name="Li Y."/>
            <person name="Zhang Z."/>
            <person name="Liu B."/>
            <person name="Lu W."/>
            <person name="Hui Y."/>
            <person name="Liang J."/>
            <person name="Zhou Z."/>
            <person name="Hou R."/>
            <person name="Li X."/>
            <person name="Liu Y."/>
            <person name="Li H."/>
            <person name="Ning X."/>
            <person name="Lin Y."/>
            <person name="Zhao L."/>
            <person name="Xing Q."/>
            <person name="Dou J."/>
            <person name="Li Y."/>
            <person name="Mao J."/>
            <person name="Guo H."/>
            <person name="Dou H."/>
            <person name="Li T."/>
            <person name="Mu C."/>
            <person name="Jiang W."/>
            <person name="Fu Q."/>
            <person name="Fu X."/>
            <person name="Miao Y."/>
            <person name="Liu J."/>
            <person name="Yu Q."/>
            <person name="Li R."/>
            <person name="Liao H."/>
            <person name="Li X."/>
            <person name="Kong Y."/>
            <person name="Jiang Z."/>
            <person name="Chourrout D."/>
            <person name="Li R."/>
            <person name="Bao Z."/>
        </authorList>
    </citation>
    <scope>NUCLEOTIDE SEQUENCE [LARGE SCALE GENOMIC DNA]</scope>
    <source>
        <strain evidence="3 4">PY_sf001</strain>
    </source>
</reference>
<evidence type="ECO:0000313" key="3">
    <source>
        <dbReference type="EMBL" id="OWF40399.1"/>
    </source>
</evidence>
<accession>A0A210PV86</accession>